<name>A0ABQ5V8T4_9PROT</name>
<reference evidence="1" key="2">
    <citation type="submission" date="2023-01" db="EMBL/GenBank/DDBJ databases">
        <title>Draft genome sequence of Algimonas ampicilliniresistens strain NBRC 108219.</title>
        <authorList>
            <person name="Sun Q."/>
            <person name="Mori K."/>
        </authorList>
    </citation>
    <scope>NUCLEOTIDE SEQUENCE</scope>
    <source>
        <strain evidence="1">NBRC 108219</strain>
    </source>
</reference>
<comment type="caution">
    <text evidence="1">The sequence shown here is derived from an EMBL/GenBank/DDBJ whole genome shotgun (WGS) entry which is preliminary data.</text>
</comment>
<keyword evidence="2" id="KW-1185">Reference proteome</keyword>
<evidence type="ECO:0000313" key="1">
    <source>
        <dbReference type="EMBL" id="GLQ23075.1"/>
    </source>
</evidence>
<evidence type="ECO:0000313" key="2">
    <source>
        <dbReference type="Proteomes" id="UP001161391"/>
    </source>
</evidence>
<dbReference type="RefSeq" id="WP_284388121.1">
    <property type="nucleotide sequence ID" value="NZ_BSNK01000001.1"/>
</dbReference>
<organism evidence="1 2">
    <name type="scientific">Algimonas ampicilliniresistens</name>
    <dbReference type="NCBI Taxonomy" id="1298735"/>
    <lineage>
        <taxon>Bacteria</taxon>
        <taxon>Pseudomonadati</taxon>
        <taxon>Pseudomonadota</taxon>
        <taxon>Alphaproteobacteria</taxon>
        <taxon>Maricaulales</taxon>
        <taxon>Robiginitomaculaceae</taxon>
        <taxon>Algimonas</taxon>
    </lineage>
</organism>
<evidence type="ECO:0008006" key="3">
    <source>
        <dbReference type="Google" id="ProtNLM"/>
    </source>
</evidence>
<sequence>MIGVFFGIQIGNWNETRLDQNAYEQAHDRMVIEARNNIEALEESITLHAPMIQNFRSAIEDIRACRDDEESKDRIESAVESIGSTMSPNYHNTAISQLTTSERLLERQTVERREHYLKYARSLSSRMQYSQTMFENMESRAYDLHSFLDYGPYYSTAGKKSLADIWGDQRSIVLVVEPTIACQDDAFRKLLYRWESGHTYQMDLMAWVVADTKTYLEELGE</sequence>
<gene>
    <name evidence="1" type="ORF">GCM10007853_09490</name>
</gene>
<accession>A0ABQ5V8T4</accession>
<dbReference type="EMBL" id="BSNK01000001">
    <property type="protein sequence ID" value="GLQ23075.1"/>
    <property type="molecule type" value="Genomic_DNA"/>
</dbReference>
<reference evidence="1" key="1">
    <citation type="journal article" date="2014" name="Int. J. Syst. Evol. Microbiol.">
        <title>Complete genome of a new Firmicutes species belonging to the dominant human colonic microbiota ('Ruminococcus bicirculans') reveals two chromosomes and a selective capacity to utilize plant glucans.</title>
        <authorList>
            <consortium name="NISC Comparative Sequencing Program"/>
            <person name="Wegmann U."/>
            <person name="Louis P."/>
            <person name="Goesmann A."/>
            <person name="Henrissat B."/>
            <person name="Duncan S.H."/>
            <person name="Flint H.J."/>
        </authorList>
    </citation>
    <scope>NUCLEOTIDE SEQUENCE</scope>
    <source>
        <strain evidence="1">NBRC 108219</strain>
    </source>
</reference>
<dbReference type="Proteomes" id="UP001161391">
    <property type="component" value="Unassembled WGS sequence"/>
</dbReference>
<proteinExistence type="predicted"/>
<protein>
    <recommendedName>
        <fullName evidence="3">DUF4041 domain-containing protein</fullName>
    </recommendedName>
</protein>